<reference evidence="2 3" key="1">
    <citation type="journal article" date="2018" name="PLoS ONE">
        <title>The draft genome of Kipferlia bialata reveals reductive genome evolution in fornicate parasites.</title>
        <authorList>
            <person name="Tanifuji G."/>
            <person name="Takabayashi S."/>
            <person name="Kume K."/>
            <person name="Takagi M."/>
            <person name="Nakayama T."/>
            <person name="Kamikawa R."/>
            <person name="Inagaki Y."/>
            <person name="Hashimoto T."/>
        </authorList>
    </citation>
    <scope>NUCLEOTIDE SEQUENCE [LARGE SCALE GENOMIC DNA]</scope>
    <source>
        <strain evidence="2">NY0173</strain>
    </source>
</reference>
<keyword evidence="1" id="KW-0175">Coiled coil</keyword>
<organism evidence="2 3">
    <name type="scientific">Kipferlia bialata</name>
    <dbReference type="NCBI Taxonomy" id="797122"/>
    <lineage>
        <taxon>Eukaryota</taxon>
        <taxon>Metamonada</taxon>
        <taxon>Carpediemonas-like organisms</taxon>
        <taxon>Kipferlia</taxon>
    </lineage>
</organism>
<evidence type="ECO:0000256" key="1">
    <source>
        <dbReference type="SAM" id="Coils"/>
    </source>
</evidence>
<proteinExistence type="predicted"/>
<evidence type="ECO:0000313" key="3">
    <source>
        <dbReference type="Proteomes" id="UP000265618"/>
    </source>
</evidence>
<dbReference type="Proteomes" id="UP000265618">
    <property type="component" value="Unassembled WGS sequence"/>
</dbReference>
<feature type="coiled-coil region" evidence="1">
    <location>
        <begin position="5"/>
        <end position="32"/>
    </location>
</feature>
<evidence type="ECO:0000313" key="2">
    <source>
        <dbReference type="EMBL" id="GIQ91890.1"/>
    </source>
</evidence>
<name>A0A9K3GRE0_9EUKA</name>
<gene>
    <name evidence="2" type="ORF">KIPB_015342</name>
</gene>
<dbReference type="EMBL" id="BDIP01008526">
    <property type="protein sequence ID" value="GIQ91890.1"/>
    <property type="molecule type" value="Genomic_DNA"/>
</dbReference>
<feature type="non-terminal residue" evidence="2">
    <location>
        <position position="1"/>
    </location>
</feature>
<sequence>MSEARETAQVQSRSLQEALKVMESRCEVLQQRTIKMEADKTYLGNLLTDAQTQLE</sequence>
<accession>A0A9K3GRE0</accession>
<dbReference type="AlphaFoldDB" id="A0A9K3GRE0"/>
<comment type="caution">
    <text evidence="2">The sequence shown here is derived from an EMBL/GenBank/DDBJ whole genome shotgun (WGS) entry which is preliminary data.</text>
</comment>
<keyword evidence="3" id="KW-1185">Reference proteome</keyword>
<protein>
    <submittedName>
        <fullName evidence="2">Uncharacterized protein</fullName>
    </submittedName>
</protein>